<name>A0A7I7Y2A3_9MYCO</name>
<organism evidence="2 3">
    <name type="scientific">Mycolicibacterium confluentis</name>
    <dbReference type="NCBI Taxonomy" id="28047"/>
    <lineage>
        <taxon>Bacteria</taxon>
        <taxon>Bacillati</taxon>
        <taxon>Actinomycetota</taxon>
        <taxon>Actinomycetes</taxon>
        <taxon>Mycobacteriales</taxon>
        <taxon>Mycobacteriaceae</taxon>
        <taxon>Mycolicibacterium</taxon>
    </lineage>
</organism>
<dbReference type="InterPro" id="IPR052907">
    <property type="entry name" value="Beta-lactamase/esterase"/>
</dbReference>
<evidence type="ECO:0000259" key="1">
    <source>
        <dbReference type="Pfam" id="PF00144"/>
    </source>
</evidence>
<reference evidence="2" key="1">
    <citation type="journal article" date="2019" name="Emerg. Microbes Infect.">
        <title>Comprehensive subspecies identification of 175 nontuberculous mycobacteria species based on 7547 genomic profiles.</title>
        <authorList>
            <person name="Matsumoto Y."/>
            <person name="Kinjo T."/>
            <person name="Motooka D."/>
            <person name="Nabeya D."/>
            <person name="Jung N."/>
            <person name="Uechi K."/>
            <person name="Horii T."/>
            <person name="Iida T."/>
            <person name="Fujita J."/>
            <person name="Nakamura S."/>
        </authorList>
    </citation>
    <scope>NUCLEOTIDE SEQUENCE [LARGE SCALE GENOMIC DNA]</scope>
    <source>
        <strain evidence="2">JCM 13671</strain>
    </source>
</reference>
<dbReference type="SUPFAM" id="SSF56601">
    <property type="entry name" value="beta-lactamase/transpeptidase-like"/>
    <property type="match status" value="1"/>
</dbReference>
<dbReference type="GO" id="GO:0016787">
    <property type="term" value="F:hydrolase activity"/>
    <property type="evidence" value="ECO:0007669"/>
    <property type="project" value="UniProtKB-KW"/>
</dbReference>
<keyword evidence="3" id="KW-1185">Reference proteome</keyword>
<dbReference type="InterPro" id="IPR001466">
    <property type="entry name" value="Beta-lactam-related"/>
</dbReference>
<proteinExistence type="predicted"/>
<dbReference type="Gene3D" id="3.40.710.10">
    <property type="entry name" value="DD-peptidase/beta-lactamase superfamily"/>
    <property type="match status" value="1"/>
</dbReference>
<dbReference type="PANTHER" id="PTHR43319:SF3">
    <property type="entry name" value="BETA-LACTAMASE-RELATED DOMAIN-CONTAINING PROTEIN"/>
    <property type="match status" value="1"/>
</dbReference>
<gene>
    <name evidence="2" type="ORF">MCNF_37770</name>
</gene>
<dbReference type="Proteomes" id="UP000466931">
    <property type="component" value="Chromosome"/>
</dbReference>
<reference evidence="2" key="2">
    <citation type="submission" date="2020-02" db="EMBL/GenBank/DDBJ databases">
        <authorList>
            <person name="Matsumoto Y."/>
            <person name="Motooka D."/>
            <person name="Nakamura S."/>
        </authorList>
    </citation>
    <scope>NUCLEOTIDE SEQUENCE</scope>
    <source>
        <strain evidence="2">JCM 13671</strain>
    </source>
</reference>
<feature type="domain" description="Beta-lactamase-related" evidence="1">
    <location>
        <begin position="48"/>
        <end position="412"/>
    </location>
</feature>
<dbReference type="InterPro" id="IPR012338">
    <property type="entry name" value="Beta-lactam/transpept-like"/>
</dbReference>
<protein>
    <submittedName>
        <fullName evidence="2">Serine hydrolase</fullName>
    </submittedName>
</protein>
<dbReference type="PANTHER" id="PTHR43319">
    <property type="entry name" value="BETA-LACTAMASE-RELATED"/>
    <property type="match status" value="1"/>
</dbReference>
<accession>A0A7I7Y2A3</accession>
<keyword evidence="2" id="KW-0378">Hydrolase</keyword>
<dbReference type="Pfam" id="PF00144">
    <property type="entry name" value="Beta-lactamase"/>
    <property type="match status" value="1"/>
</dbReference>
<evidence type="ECO:0000313" key="2">
    <source>
        <dbReference type="EMBL" id="BBZ35172.1"/>
    </source>
</evidence>
<sequence>MNSSVPTLRIAAAGHNPGSQEVAMVFTVQVSSELIGGDVDEGYGRVADAFRANFASGREVGAALTVYRDGVKVVDLWGGYRDGLARSRWRPDTMVNTFSTTKGIAALTMAHAVSHGLLEYDAPVSRYWPAFRRNGKDTITVRELLAHQAGLCALTPVPTLADVADPDRLEPILAAQRPAWTPGTRHGYHAVTLGWFESELIRRTDPQGRTLGRYFAEEIASPLGVDYHIGLPAEMDRDRIAFIHGWPRIEAMLNARSLPTGTVLNSMNPFGLFSRAAGIPAGVNAYRSDYNRDDVRGVEIPSVNGTGTARGVARLYGAAATGGHQVGINAETLAALQESPRPPSGGTRDKVLGIHPAYSLGFSRPDTAFVFGSSDRVFGTPGLGGSFGFADPDTGIGYGYVMNRLGFHLVSDPRELALRQALFRDVLGARPQS</sequence>
<evidence type="ECO:0000313" key="3">
    <source>
        <dbReference type="Proteomes" id="UP000466931"/>
    </source>
</evidence>
<dbReference type="EMBL" id="AP022612">
    <property type="protein sequence ID" value="BBZ35172.1"/>
    <property type="molecule type" value="Genomic_DNA"/>
</dbReference>
<dbReference type="AlphaFoldDB" id="A0A7I7Y2A3"/>